<dbReference type="Proteomes" id="UP001367508">
    <property type="component" value="Unassembled WGS sequence"/>
</dbReference>
<protein>
    <submittedName>
        <fullName evidence="2">Uncharacterized protein</fullName>
    </submittedName>
</protein>
<comment type="caution">
    <text evidence="2">The sequence shown here is derived from an EMBL/GenBank/DDBJ whole genome shotgun (WGS) entry which is preliminary data.</text>
</comment>
<gene>
    <name evidence="2" type="ORF">VNO77_35460</name>
</gene>
<evidence type="ECO:0000313" key="2">
    <source>
        <dbReference type="EMBL" id="KAK7316432.1"/>
    </source>
</evidence>
<name>A0AAN9KHT4_CANGL</name>
<dbReference type="EMBL" id="JAYMYQ010000008">
    <property type="protein sequence ID" value="KAK7316432.1"/>
    <property type="molecule type" value="Genomic_DNA"/>
</dbReference>
<evidence type="ECO:0000313" key="3">
    <source>
        <dbReference type="Proteomes" id="UP001367508"/>
    </source>
</evidence>
<accession>A0AAN9KHT4</accession>
<sequence length="72" mass="8017">MTEEACGPKQPRRSLQRAYARSHHTPPNPTHHFLTTPPSSESAYLRSPDLQFPASVLFLCLYVSASTMCVSL</sequence>
<evidence type="ECO:0000256" key="1">
    <source>
        <dbReference type="SAM" id="MobiDB-lite"/>
    </source>
</evidence>
<organism evidence="2 3">
    <name type="scientific">Canavalia gladiata</name>
    <name type="common">Sword bean</name>
    <name type="synonym">Dolichos gladiatus</name>
    <dbReference type="NCBI Taxonomy" id="3824"/>
    <lineage>
        <taxon>Eukaryota</taxon>
        <taxon>Viridiplantae</taxon>
        <taxon>Streptophyta</taxon>
        <taxon>Embryophyta</taxon>
        <taxon>Tracheophyta</taxon>
        <taxon>Spermatophyta</taxon>
        <taxon>Magnoliopsida</taxon>
        <taxon>eudicotyledons</taxon>
        <taxon>Gunneridae</taxon>
        <taxon>Pentapetalae</taxon>
        <taxon>rosids</taxon>
        <taxon>fabids</taxon>
        <taxon>Fabales</taxon>
        <taxon>Fabaceae</taxon>
        <taxon>Papilionoideae</taxon>
        <taxon>50 kb inversion clade</taxon>
        <taxon>NPAAA clade</taxon>
        <taxon>indigoferoid/millettioid clade</taxon>
        <taxon>Phaseoleae</taxon>
        <taxon>Canavalia</taxon>
    </lineage>
</organism>
<dbReference type="AlphaFoldDB" id="A0AAN9KHT4"/>
<keyword evidence="3" id="KW-1185">Reference proteome</keyword>
<proteinExistence type="predicted"/>
<feature type="region of interest" description="Disordered" evidence="1">
    <location>
        <begin position="1"/>
        <end position="40"/>
    </location>
</feature>
<reference evidence="2 3" key="1">
    <citation type="submission" date="2024-01" db="EMBL/GenBank/DDBJ databases">
        <title>The genomes of 5 underutilized Papilionoideae crops provide insights into root nodulation and disease resistanc.</title>
        <authorList>
            <person name="Jiang F."/>
        </authorList>
    </citation>
    <scope>NUCLEOTIDE SEQUENCE [LARGE SCALE GENOMIC DNA]</scope>
    <source>
        <strain evidence="2">LVBAO_FW01</strain>
        <tissue evidence="2">Leaves</tissue>
    </source>
</reference>
<feature type="compositionally biased region" description="Basic residues" evidence="1">
    <location>
        <begin position="10"/>
        <end position="24"/>
    </location>
</feature>